<keyword evidence="2" id="KW-0677">Repeat</keyword>
<dbReference type="CDD" id="cd12416">
    <property type="entry name" value="RRM4_RBM28_like"/>
    <property type="match status" value="1"/>
</dbReference>
<dbReference type="InterPro" id="IPR051945">
    <property type="entry name" value="RRM_MRD1_RNA_proc_ribogen"/>
</dbReference>
<feature type="region of interest" description="Disordered" evidence="6">
    <location>
        <begin position="531"/>
        <end position="564"/>
    </location>
</feature>
<dbReference type="OrthoDB" id="439808at2759"/>
<protein>
    <recommendedName>
        <fullName evidence="7">RRM domain-containing protein</fullName>
    </recommendedName>
</protein>
<dbReference type="InterPro" id="IPR000504">
    <property type="entry name" value="RRM_dom"/>
</dbReference>
<feature type="compositionally biased region" description="Basic and acidic residues" evidence="6">
    <location>
        <begin position="531"/>
        <end position="561"/>
    </location>
</feature>
<dbReference type="Proteomes" id="UP000660262">
    <property type="component" value="Unassembled WGS sequence"/>
</dbReference>
<feature type="region of interest" description="Disordered" evidence="6">
    <location>
        <begin position="880"/>
        <end position="952"/>
    </location>
</feature>
<evidence type="ECO:0000313" key="9">
    <source>
        <dbReference type="Proteomes" id="UP000660262"/>
    </source>
</evidence>
<comment type="caution">
    <text evidence="8">The sequence shown here is derived from an EMBL/GenBank/DDBJ whole genome shotgun (WGS) entry which is preliminary data.</text>
</comment>
<dbReference type="GO" id="GO:0003729">
    <property type="term" value="F:mRNA binding"/>
    <property type="evidence" value="ECO:0007669"/>
    <property type="project" value="TreeGrafter"/>
</dbReference>
<dbReference type="PANTHER" id="PTHR48039">
    <property type="entry name" value="RNA-BINDING MOTIF PROTEIN 14B"/>
    <property type="match status" value="1"/>
</dbReference>
<proteinExistence type="predicted"/>
<evidence type="ECO:0000259" key="7">
    <source>
        <dbReference type="PROSITE" id="PS50102"/>
    </source>
</evidence>
<reference evidence="8" key="1">
    <citation type="submission" date="2020-10" db="EMBL/GenBank/DDBJ databases">
        <title>Unveiling of a novel bifunctional photoreceptor, Dualchrome1, isolated from a cosmopolitan green alga.</title>
        <authorList>
            <person name="Suzuki S."/>
            <person name="Kawachi M."/>
        </authorList>
    </citation>
    <scope>NUCLEOTIDE SEQUENCE</scope>
    <source>
        <strain evidence="8">NIES 2893</strain>
    </source>
</reference>
<gene>
    <name evidence="8" type="ORF">PPROV_000310500</name>
</gene>
<dbReference type="Gene3D" id="3.30.70.330">
    <property type="match status" value="3"/>
</dbReference>
<evidence type="ECO:0000256" key="5">
    <source>
        <dbReference type="PROSITE-ProRule" id="PRU00176"/>
    </source>
</evidence>
<dbReference type="InterPro" id="IPR012677">
    <property type="entry name" value="Nucleotide-bd_a/b_plait_sf"/>
</dbReference>
<organism evidence="8 9">
    <name type="scientific">Pycnococcus provasolii</name>
    <dbReference type="NCBI Taxonomy" id="41880"/>
    <lineage>
        <taxon>Eukaryota</taxon>
        <taxon>Viridiplantae</taxon>
        <taxon>Chlorophyta</taxon>
        <taxon>Pseudoscourfieldiophyceae</taxon>
        <taxon>Pseudoscourfieldiales</taxon>
        <taxon>Pycnococcaceae</taxon>
        <taxon>Pycnococcus</taxon>
    </lineage>
</organism>
<feature type="compositionally biased region" description="Basic and acidic residues" evidence="6">
    <location>
        <begin position="903"/>
        <end position="914"/>
    </location>
</feature>
<feature type="compositionally biased region" description="Acidic residues" evidence="6">
    <location>
        <begin position="485"/>
        <end position="508"/>
    </location>
</feature>
<feature type="domain" description="RRM" evidence="7">
    <location>
        <begin position="51"/>
        <end position="146"/>
    </location>
</feature>
<evidence type="ECO:0000313" key="8">
    <source>
        <dbReference type="EMBL" id="GHP04351.1"/>
    </source>
</evidence>
<feature type="region of interest" description="Disordered" evidence="6">
    <location>
        <begin position="145"/>
        <end position="219"/>
    </location>
</feature>
<feature type="compositionally biased region" description="Acidic residues" evidence="6">
    <location>
        <begin position="466"/>
        <end position="477"/>
    </location>
</feature>
<dbReference type="EMBL" id="BNJQ01000007">
    <property type="protein sequence ID" value="GHP04351.1"/>
    <property type="molecule type" value="Genomic_DNA"/>
</dbReference>
<evidence type="ECO:0000256" key="6">
    <source>
        <dbReference type="SAM" id="MobiDB-lite"/>
    </source>
</evidence>
<feature type="compositionally biased region" description="Basic and acidic residues" evidence="6">
    <location>
        <begin position="156"/>
        <end position="165"/>
    </location>
</feature>
<feature type="domain" description="RRM" evidence="7">
    <location>
        <begin position="331"/>
        <end position="431"/>
    </location>
</feature>
<dbReference type="PROSITE" id="PS50102">
    <property type="entry name" value="RRM"/>
    <property type="match status" value="3"/>
</dbReference>
<accession>A0A830HFE8</accession>
<name>A0A830HFE8_9CHLO</name>
<feature type="region of interest" description="Disordered" evidence="6">
    <location>
        <begin position="1"/>
        <end position="37"/>
    </location>
</feature>
<comment type="subcellular location">
    <subcellularLocation>
        <location evidence="1">Nucleus</location>
    </subcellularLocation>
</comment>
<evidence type="ECO:0000256" key="4">
    <source>
        <dbReference type="ARBA" id="ARBA00023242"/>
    </source>
</evidence>
<keyword evidence="4" id="KW-0539">Nucleus</keyword>
<feature type="compositionally biased region" description="Acidic residues" evidence="6">
    <location>
        <begin position="1"/>
        <end position="11"/>
    </location>
</feature>
<feature type="compositionally biased region" description="Low complexity" evidence="6">
    <location>
        <begin position="446"/>
        <end position="460"/>
    </location>
</feature>
<feature type="region of interest" description="Disordered" evidence="6">
    <location>
        <begin position="440"/>
        <end position="519"/>
    </location>
</feature>
<dbReference type="GO" id="GO:0005634">
    <property type="term" value="C:nucleus"/>
    <property type="evidence" value="ECO:0007669"/>
    <property type="project" value="UniProtKB-SubCell"/>
</dbReference>
<dbReference type="AlphaFoldDB" id="A0A830HFE8"/>
<dbReference type="SUPFAM" id="SSF54928">
    <property type="entry name" value="RNA-binding domain, RBD"/>
    <property type="match status" value="3"/>
</dbReference>
<dbReference type="SMART" id="SM00360">
    <property type="entry name" value="RRM"/>
    <property type="match status" value="3"/>
</dbReference>
<dbReference type="InterPro" id="IPR035979">
    <property type="entry name" value="RBD_domain_sf"/>
</dbReference>
<dbReference type="PANTHER" id="PTHR48039:SF5">
    <property type="entry name" value="RNA-BINDING PROTEIN 28"/>
    <property type="match status" value="1"/>
</dbReference>
<evidence type="ECO:0000256" key="1">
    <source>
        <dbReference type="ARBA" id="ARBA00004123"/>
    </source>
</evidence>
<evidence type="ECO:0000256" key="3">
    <source>
        <dbReference type="ARBA" id="ARBA00022884"/>
    </source>
</evidence>
<feature type="domain" description="RRM" evidence="7">
    <location>
        <begin position="765"/>
        <end position="883"/>
    </location>
</feature>
<evidence type="ECO:0000256" key="2">
    <source>
        <dbReference type="ARBA" id="ARBA00022737"/>
    </source>
</evidence>
<sequence length="952" mass="102496">MAGGGDDDNTDNTDSREEVALKSSSKSKKSSSSGGVPVPQFGTSLLKTDAHTVFVSNIAYSASADDLSSLFSTNVGPVKKAFLVTHGKHQGGNEASHGGNEKASQAPHKGVGFVTFALAEHATLAAETMHGTVLHGRRIRVNLSSTSRAPLTARQADADAAKGENDQNDQEGEEEQQRHSTNSTNKFDKQEEKEAIKQLPRARELRPPTDPAESQRGARTLVLGGFGTNAKMRNAAMARAKGLEGFAESTHPLSEKDHSQARAAPDGCPYANEQDGVALAVFKDVPAALSAVKALHLTSLGTGKASKASKDAGAVLWARQLGGEGKRWREWRLIVRNITWKLSASGVADAIKDHLKEGKGHRPWPWRIDVPTQQTEATTRSYRGKAPSDGPRIRGFAFVAFTTKVDATRALESLNGGSIGGRPVAADWAVGKEVYEKSVADGSSKPAQLPDAAADEPAPLTRDGDVMEYEEQDGDGDGSDKDINFDDDDDDDDDDLMSQEEDEEEEVVPNENNIASERTRVRSALDSFLDDAEHREADGKGQKDKAQEKGEEGKQPAVDKAEDNEEDVLARTLFVRCVPSTAQRYALRQVLEAAAAAGASIASGSSADAASAAAALVRASPSSSKKAWRVSSVRVVGGQGGSTAFAEFADPRGAEWALCAPSKEKRLGSVQLQLARALSGNDSRRLASRRAAAAGAAKGGIPVDVDASYLDPTDRRRMKLLEEGVVSRGMPAAEGVCDHDLALRERLEEEKKLKLRSPYFRVSDRRLAVHNIPKDMTKTEIRRLFLKAVSERAKQQTPEVVQVSLLQEKKEDGTLGKSMGRGFVEFKEHQHAMAALRELNNNPEGWALLGGLKTSALKKLERRPIVGFAVDDVRKLQVQAKRAERGASRGVAGGTQDRKRTRARDDDGEHERVPKSNAKAKRARAGDAQGDAQVASPKKEKGRQAFRLRGKK</sequence>
<dbReference type="Pfam" id="PF00076">
    <property type="entry name" value="RRM_1"/>
    <property type="match status" value="1"/>
</dbReference>
<keyword evidence="9" id="KW-1185">Reference proteome</keyword>
<keyword evidence="3 5" id="KW-0694">RNA-binding</keyword>
<feature type="compositionally biased region" description="Basic and acidic residues" evidence="6">
    <location>
        <begin position="186"/>
        <end position="207"/>
    </location>
</feature>